<evidence type="ECO:0000256" key="8">
    <source>
        <dbReference type="ARBA" id="ARBA00022989"/>
    </source>
</evidence>
<keyword evidence="14" id="KW-0133">Cell shape</keyword>
<evidence type="ECO:0000313" key="15">
    <source>
        <dbReference type="EMBL" id="MBU2787919.1"/>
    </source>
</evidence>
<dbReference type="GO" id="GO:0046677">
    <property type="term" value="P:response to antibiotic"/>
    <property type="evidence" value="ECO:0007669"/>
    <property type="project" value="UniProtKB-UniRule"/>
</dbReference>
<comment type="miscellaneous">
    <text evidence="14">Bacitracin is thought to be involved in the inhibition of peptidoglycan synthesis by sequestering undecaprenyl diphosphate, thereby reducing the pool of lipid carrier available.</text>
</comment>
<dbReference type="GO" id="GO:0050380">
    <property type="term" value="F:undecaprenyl-diphosphatase activity"/>
    <property type="evidence" value="ECO:0007669"/>
    <property type="project" value="UniProtKB-UniRule"/>
</dbReference>
<accession>A0AAE2YPD5</accession>
<dbReference type="GO" id="GO:0005886">
    <property type="term" value="C:plasma membrane"/>
    <property type="evidence" value="ECO:0007669"/>
    <property type="project" value="UniProtKB-SubCell"/>
</dbReference>
<dbReference type="InterPro" id="IPR003824">
    <property type="entry name" value="UppP"/>
</dbReference>
<evidence type="ECO:0000256" key="2">
    <source>
        <dbReference type="ARBA" id="ARBA00010621"/>
    </source>
</evidence>
<proteinExistence type="inferred from homology"/>
<keyword evidence="7 14" id="KW-0378">Hydrolase</keyword>
<keyword evidence="14" id="KW-0961">Cell wall biogenesis/degradation</keyword>
<comment type="catalytic activity">
    <reaction evidence="13 14">
        <text>di-trans,octa-cis-undecaprenyl diphosphate + H2O = di-trans,octa-cis-undecaprenyl phosphate + phosphate + H(+)</text>
        <dbReference type="Rhea" id="RHEA:28094"/>
        <dbReference type="ChEBI" id="CHEBI:15377"/>
        <dbReference type="ChEBI" id="CHEBI:15378"/>
        <dbReference type="ChEBI" id="CHEBI:43474"/>
        <dbReference type="ChEBI" id="CHEBI:58405"/>
        <dbReference type="ChEBI" id="CHEBI:60392"/>
        <dbReference type="EC" id="3.6.1.27"/>
    </reaction>
</comment>
<comment type="similarity">
    <text evidence="2 14">Belongs to the UppP family.</text>
</comment>
<feature type="transmembrane region" description="Helical" evidence="14">
    <location>
        <begin position="45"/>
        <end position="69"/>
    </location>
</feature>
<dbReference type="PANTHER" id="PTHR30622">
    <property type="entry name" value="UNDECAPRENYL-DIPHOSPHATASE"/>
    <property type="match status" value="1"/>
</dbReference>
<feature type="transmembrane region" description="Helical" evidence="14">
    <location>
        <begin position="192"/>
        <end position="211"/>
    </location>
</feature>
<evidence type="ECO:0000256" key="1">
    <source>
        <dbReference type="ARBA" id="ARBA00004651"/>
    </source>
</evidence>
<keyword evidence="6 14" id="KW-0812">Transmembrane</keyword>
<evidence type="ECO:0000313" key="16">
    <source>
        <dbReference type="Proteomes" id="UP001197378"/>
    </source>
</evidence>
<keyword evidence="16" id="KW-1185">Reference proteome</keyword>
<keyword evidence="10 14" id="KW-0046">Antibiotic resistance</keyword>
<keyword evidence="9 14" id="KW-0472">Membrane</keyword>
<evidence type="ECO:0000256" key="5">
    <source>
        <dbReference type="ARBA" id="ARBA00022475"/>
    </source>
</evidence>
<keyword evidence="8 14" id="KW-1133">Transmembrane helix</keyword>
<gene>
    <name evidence="14" type="primary">uppP</name>
    <name evidence="15" type="ORF">HFQ13_06830</name>
</gene>
<evidence type="ECO:0000256" key="9">
    <source>
        <dbReference type="ARBA" id="ARBA00023136"/>
    </source>
</evidence>
<comment type="caution">
    <text evidence="15">The sequence shown here is derived from an EMBL/GenBank/DDBJ whole genome shotgun (WGS) entry which is preliminary data.</text>
</comment>
<evidence type="ECO:0000256" key="14">
    <source>
        <dbReference type="HAMAP-Rule" id="MF_01006"/>
    </source>
</evidence>
<evidence type="ECO:0000256" key="6">
    <source>
        <dbReference type="ARBA" id="ARBA00022692"/>
    </source>
</evidence>
<evidence type="ECO:0000256" key="3">
    <source>
        <dbReference type="ARBA" id="ARBA00012374"/>
    </source>
</evidence>
<dbReference type="PANTHER" id="PTHR30622:SF4">
    <property type="entry name" value="UNDECAPRENYL-DIPHOSPHATASE"/>
    <property type="match status" value="1"/>
</dbReference>
<evidence type="ECO:0000256" key="11">
    <source>
        <dbReference type="ARBA" id="ARBA00032707"/>
    </source>
</evidence>
<keyword evidence="14" id="KW-0573">Peptidoglycan synthesis</keyword>
<reference evidence="15" key="1">
    <citation type="journal article" date="2021" name="ISME J.">
        <title>Genomic evolution of the class Acidithiobacillia: deep-branching Proteobacteria living in extreme acidic conditions.</title>
        <authorList>
            <person name="Moya-Beltran A."/>
            <person name="Beard S."/>
            <person name="Rojas-Villalobos C."/>
            <person name="Issotta F."/>
            <person name="Gallardo Y."/>
            <person name="Ulloa R."/>
            <person name="Giaveno A."/>
            <person name="Degli Esposti M."/>
            <person name="Johnson D.B."/>
            <person name="Quatrini R."/>
        </authorList>
    </citation>
    <scope>NUCLEOTIDE SEQUENCE</scope>
    <source>
        <strain evidence="15">VAN18-1</strain>
    </source>
</reference>
<evidence type="ECO:0000256" key="4">
    <source>
        <dbReference type="ARBA" id="ARBA00021581"/>
    </source>
</evidence>
<dbReference type="HAMAP" id="MF_01006">
    <property type="entry name" value="Undec_diphosphatase"/>
    <property type="match status" value="1"/>
</dbReference>
<dbReference type="NCBIfam" id="NF001397">
    <property type="entry name" value="PRK00281.3-4"/>
    <property type="match status" value="1"/>
</dbReference>
<sequence length="279" mass="30691">MLHHFYLFLLAALQGVTELFPISSLGHSILVPALFRWPINRDASWFLPFIVVLHLGTLVALLSFFWRDWVELIGAFLRDRGRPRSAETRLLWLLILASIPAGLLGLALAHRIKDLFGGFGFAAVALMVNGVLLIWGDRLRAREPSHTLEKLSWGRALIIGFAQSLALIPGFSRSGATLVAGIGVGLDYANSARFSFLLATPIIGAAGLLEVPKLAHQHLSHGLYGVIVLSGIISAIFAWFSVWFLMRYFHQHEIKALRPFGIYCILFGAFALLVGNGGL</sequence>
<organism evidence="15 16">
    <name type="scientific">Igneacidithiobacillus copahuensis</name>
    <dbReference type="NCBI Taxonomy" id="2724909"/>
    <lineage>
        <taxon>Bacteria</taxon>
        <taxon>Pseudomonadati</taxon>
        <taxon>Pseudomonadota</taxon>
        <taxon>Acidithiobacillia</taxon>
        <taxon>Acidithiobacillales</taxon>
        <taxon>Acidithiobacillaceae</taxon>
        <taxon>Igneacidithiobacillus</taxon>
    </lineage>
</organism>
<name>A0AAE2YPD5_9PROT</name>
<protein>
    <recommendedName>
        <fullName evidence="4 14">Undecaprenyl-diphosphatase</fullName>
        <ecNumber evidence="3 14">3.6.1.27</ecNumber>
    </recommendedName>
    <alternativeName>
        <fullName evidence="12 14">Bacitracin resistance protein</fullName>
    </alternativeName>
    <alternativeName>
        <fullName evidence="11 14">Undecaprenyl pyrophosphate phosphatase</fullName>
    </alternativeName>
</protein>
<evidence type="ECO:0000256" key="7">
    <source>
        <dbReference type="ARBA" id="ARBA00022801"/>
    </source>
</evidence>
<dbReference type="GO" id="GO:0008360">
    <property type="term" value="P:regulation of cell shape"/>
    <property type="evidence" value="ECO:0007669"/>
    <property type="project" value="UniProtKB-KW"/>
</dbReference>
<dbReference type="AlphaFoldDB" id="A0AAE2YPD5"/>
<evidence type="ECO:0000256" key="13">
    <source>
        <dbReference type="ARBA" id="ARBA00047594"/>
    </source>
</evidence>
<dbReference type="GO" id="GO:0009252">
    <property type="term" value="P:peptidoglycan biosynthetic process"/>
    <property type="evidence" value="ECO:0007669"/>
    <property type="project" value="UniProtKB-KW"/>
</dbReference>
<feature type="transmembrane region" description="Helical" evidence="14">
    <location>
        <begin position="256"/>
        <end position="275"/>
    </location>
</feature>
<comment type="function">
    <text evidence="14">Catalyzes the dephosphorylation of undecaprenyl diphosphate (UPP). Confers resistance to bacitracin.</text>
</comment>
<dbReference type="EC" id="3.6.1.27" evidence="3 14"/>
<comment type="subcellular location">
    <subcellularLocation>
        <location evidence="1 14">Cell membrane</location>
        <topology evidence="1 14">Multi-pass membrane protein</topology>
    </subcellularLocation>
</comment>
<feature type="transmembrane region" description="Helical" evidence="14">
    <location>
        <begin position="156"/>
        <end position="172"/>
    </location>
</feature>
<feature type="transmembrane region" description="Helical" evidence="14">
    <location>
        <begin position="115"/>
        <end position="135"/>
    </location>
</feature>
<dbReference type="Pfam" id="PF02673">
    <property type="entry name" value="BacA"/>
    <property type="match status" value="1"/>
</dbReference>
<evidence type="ECO:0000256" key="10">
    <source>
        <dbReference type="ARBA" id="ARBA00023251"/>
    </source>
</evidence>
<keyword evidence="5 14" id="KW-1003">Cell membrane</keyword>
<feature type="transmembrane region" description="Helical" evidence="14">
    <location>
        <begin position="90"/>
        <end position="109"/>
    </location>
</feature>
<evidence type="ECO:0000256" key="12">
    <source>
        <dbReference type="ARBA" id="ARBA00032932"/>
    </source>
</evidence>
<dbReference type="EMBL" id="JAAXYO010000089">
    <property type="protein sequence ID" value="MBU2787919.1"/>
    <property type="molecule type" value="Genomic_DNA"/>
</dbReference>
<dbReference type="GO" id="GO:0071555">
    <property type="term" value="P:cell wall organization"/>
    <property type="evidence" value="ECO:0007669"/>
    <property type="project" value="UniProtKB-KW"/>
</dbReference>
<feature type="transmembrane region" description="Helical" evidence="14">
    <location>
        <begin position="223"/>
        <end position="244"/>
    </location>
</feature>
<dbReference type="Proteomes" id="UP001197378">
    <property type="component" value="Unassembled WGS sequence"/>
</dbReference>